<feature type="transmembrane region" description="Helical" evidence="9">
    <location>
        <begin position="436"/>
        <end position="460"/>
    </location>
</feature>
<evidence type="ECO:0000256" key="4">
    <source>
        <dbReference type="ARBA" id="ARBA00022692"/>
    </source>
</evidence>
<reference evidence="10 11" key="1">
    <citation type="submission" date="2019-10" db="EMBL/GenBank/DDBJ databases">
        <title>Rudanella paleaurantiibacter sp. nov., isolated from sludge.</title>
        <authorList>
            <person name="Xu S.Q."/>
        </authorList>
    </citation>
    <scope>NUCLEOTIDE SEQUENCE [LARGE SCALE GENOMIC DNA]</scope>
    <source>
        <strain evidence="10 11">HX-22-17</strain>
    </source>
</reference>
<evidence type="ECO:0000256" key="1">
    <source>
        <dbReference type="ARBA" id="ARBA00004653"/>
    </source>
</evidence>
<gene>
    <name evidence="10" type="ORF">F5984_15445</name>
</gene>
<dbReference type="Pfam" id="PF13641">
    <property type="entry name" value="Glyco_tranf_2_3"/>
    <property type="match status" value="1"/>
</dbReference>
<comment type="subcellular location">
    <subcellularLocation>
        <location evidence="1">Golgi apparatus membrane</location>
        <topology evidence="1">Multi-pass membrane protein</topology>
    </subcellularLocation>
</comment>
<keyword evidence="6" id="KW-0333">Golgi apparatus</keyword>
<keyword evidence="2" id="KW-0328">Glycosyltransferase</keyword>
<dbReference type="PANTHER" id="PTHR32044:SF80">
    <property type="entry name" value="XYLOGLUCAN GLYCOSYLTRANSFERASE 2-RELATED"/>
    <property type="match status" value="1"/>
</dbReference>
<evidence type="ECO:0000256" key="5">
    <source>
        <dbReference type="ARBA" id="ARBA00022989"/>
    </source>
</evidence>
<keyword evidence="7 9" id="KW-0472">Membrane</keyword>
<dbReference type="PANTHER" id="PTHR32044">
    <property type="entry name" value="GLUCOMANNAN 4-BETA-MANNOSYLTRANSFERASE 9"/>
    <property type="match status" value="1"/>
</dbReference>
<dbReference type="CDD" id="cd06437">
    <property type="entry name" value="CESA_CaSu_A2"/>
    <property type="match status" value="1"/>
</dbReference>
<organism evidence="10 11">
    <name type="scientific">Rudanella paleaurantiibacter</name>
    <dbReference type="NCBI Taxonomy" id="2614655"/>
    <lineage>
        <taxon>Bacteria</taxon>
        <taxon>Pseudomonadati</taxon>
        <taxon>Bacteroidota</taxon>
        <taxon>Cytophagia</taxon>
        <taxon>Cytophagales</taxon>
        <taxon>Cytophagaceae</taxon>
        <taxon>Rudanella</taxon>
    </lineage>
</organism>
<dbReference type="SUPFAM" id="SSF53448">
    <property type="entry name" value="Nucleotide-diphospho-sugar transferases"/>
    <property type="match status" value="1"/>
</dbReference>
<feature type="transmembrane region" description="Helical" evidence="9">
    <location>
        <begin position="347"/>
        <end position="370"/>
    </location>
</feature>
<dbReference type="FunFam" id="3.90.550.10:FF:000057">
    <property type="entry name" value="Glycosyltransferase-like protein, family 2"/>
    <property type="match status" value="1"/>
</dbReference>
<evidence type="ECO:0000256" key="2">
    <source>
        <dbReference type="ARBA" id="ARBA00022676"/>
    </source>
</evidence>
<dbReference type="EMBL" id="WELI01000006">
    <property type="protein sequence ID" value="KAB7729045.1"/>
    <property type="molecule type" value="Genomic_DNA"/>
</dbReference>
<feature type="transmembrane region" description="Helical" evidence="9">
    <location>
        <begin position="6"/>
        <end position="31"/>
    </location>
</feature>
<dbReference type="GO" id="GO:0071555">
    <property type="term" value="P:cell wall organization"/>
    <property type="evidence" value="ECO:0007669"/>
    <property type="project" value="UniProtKB-KW"/>
</dbReference>
<feature type="transmembrane region" description="Helical" evidence="9">
    <location>
        <begin position="466"/>
        <end position="484"/>
    </location>
</feature>
<dbReference type="Proteomes" id="UP000488299">
    <property type="component" value="Unassembled WGS sequence"/>
</dbReference>
<keyword evidence="3 10" id="KW-0808">Transferase</keyword>
<evidence type="ECO:0000313" key="10">
    <source>
        <dbReference type="EMBL" id="KAB7729045.1"/>
    </source>
</evidence>
<protein>
    <submittedName>
        <fullName evidence="10">Glycosyltransferase</fullName>
    </submittedName>
</protein>
<dbReference type="AlphaFoldDB" id="A0A7J5TWP2"/>
<dbReference type="RefSeq" id="WP_152125158.1">
    <property type="nucleotide sequence ID" value="NZ_WELI01000006.1"/>
</dbReference>
<dbReference type="Gene3D" id="3.90.550.10">
    <property type="entry name" value="Spore Coat Polysaccharide Biosynthesis Protein SpsA, Chain A"/>
    <property type="match status" value="1"/>
</dbReference>
<keyword evidence="11" id="KW-1185">Reference proteome</keyword>
<evidence type="ECO:0000313" key="11">
    <source>
        <dbReference type="Proteomes" id="UP000488299"/>
    </source>
</evidence>
<evidence type="ECO:0000256" key="8">
    <source>
        <dbReference type="ARBA" id="ARBA00023316"/>
    </source>
</evidence>
<keyword evidence="8" id="KW-0961">Cell wall biogenesis/degradation</keyword>
<name>A0A7J5TWP2_9BACT</name>
<comment type="caution">
    <text evidence="10">The sequence shown here is derived from an EMBL/GenBank/DDBJ whole genome shotgun (WGS) entry which is preliminary data.</text>
</comment>
<dbReference type="GO" id="GO:0016757">
    <property type="term" value="F:glycosyltransferase activity"/>
    <property type="evidence" value="ECO:0007669"/>
    <property type="project" value="UniProtKB-KW"/>
</dbReference>
<evidence type="ECO:0000256" key="6">
    <source>
        <dbReference type="ARBA" id="ARBA00023034"/>
    </source>
</evidence>
<feature type="transmembrane region" description="Helical" evidence="9">
    <location>
        <begin position="313"/>
        <end position="335"/>
    </location>
</feature>
<evidence type="ECO:0000256" key="7">
    <source>
        <dbReference type="ARBA" id="ARBA00023136"/>
    </source>
</evidence>
<sequence length="511" mass="58188">MEVLVLILYGLALLLLFLYNLGQLSLIITYLRTKQTRQDNIRPANAIPWDQLPPVTVQLPVYNELYVAERLIDSMVKLRYPADKLDIQVLDDSTDETVEIIARRVALYREQGVPIRHIRRPERKGFKAGALAYGLTLTDAPFVAIFDADFVPDPDFLLKTLPNFADPKVGIVQTRWEHLNEDFSLITQLQAFGLNAHFTIEQSGRYAANLFANFNGTGGVWRRAAIDDAGGWHADTLTEDLDLSYRAQLRGWKFSYREDVTSPAELPVAMDALKSQQYRWMKGAAEVARKMYGTVLRTPGIPLKTKLHAGMHLFSSATFILVLVLGVLSVPLLYIRARHPEWEVVFYIINFFQLNLFILISFYGIPYVLYSQKRKAMVAFYFPMYSSLMMGLSLHNTIAVLEGYLGKKTPFVRTPKFNANKAGDLWQTNKYIGRQITWLTVAEGLLALYFVGGLVLAFYVQDFRMFFLHIMLMVGFAMVCYYSLNHSFTIRRTTTLPSASPMPQPSQSVPI</sequence>
<proteinExistence type="predicted"/>
<keyword evidence="4 9" id="KW-0812">Transmembrane</keyword>
<evidence type="ECO:0000256" key="9">
    <source>
        <dbReference type="SAM" id="Phobius"/>
    </source>
</evidence>
<keyword evidence="5 9" id="KW-1133">Transmembrane helix</keyword>
<evidence type="ECO:0000256" key="3">
    <source>
        <dbReference type="ARBA" id="ARBA00022679"/>
    </source>
</evidence>
<dbReference type="InterPro" id="IPR029044">
    <property type="entry name" value="Nucleotide-diphossugar_trans"/>
</dbReference>
<accession>A0A7J5TWP2</accession>